<dbReference type="InterPro" id="IPR036526">
    <property type="entry name" value="C-N_Hydrolase_sf"/>
</dbReference>
<dbReference type="Gene3D" id="3.60.110.10">
    <property type="entry name" value="Carbon-nitrogen hydrolase"/>
    <property type="match status" value="1"/>
</dbReference>
<gene>
    <name evidence="1" type="ORF">HMPREF0731_4515</name>
</gene>
<dbReference type="Proteomes" id="UP000005324">
    <property type="component" value="Unassembled WGS sequence"/>
</dbReference>
<organism evidence="1 2">
    <name type="scientific">Pseudoroseomonas cervicalis ATCC 49957</name>
    <dbReference type="NCBI Taxonomy" id="525371"/>
    <lineage>
        <taxon>Bacteria</taxon>
        <taxon>Pseudomonadati</taxon>
        <taxon>Pseudomonadota</taxon>
        <taxon>Alphaproteobacteria</taxon>
        <taxon>Acetobacterales</taxon>
        <taxon>Roseomonadaceae</taxon>
        <taxon>Roseomonas</taxon>
    </lineage>
</organism>
<sequence length="238" mass="24386">AGLAAEAAGIEALAARTGGGGPGILTGTAWAEGNALRQGVVLLGEGRVLTRRARHLFHPAEPGAGVFTPGPAPGPMVFRSCRLGVMSGAEATDPAIAETLAETGAELLLHLSGAPYLREAEDAAVDAAVPRVVETGLPMLGVSPLGAWGARIWAGGAFALGADRRLLARLPRFAGTPLVTEWEEAGDGWASPPLPLPPPAAPLEELWQALVLALRAALRESRRPRAEAAPDQPLLAAL</sequence>
<comment type="caution">
    <text evidence="1">The sequence shown here is derived from an EMBL/GenBank/DDBJ whole genome shotgun (WGS) entry which is preliminary data.</text>
</comment>
<evidence type="ECO:0000313" key="2">
    <source>
        <dbReference type="Proteomes" id="UP000005324"/>
    </source>
</evidence>
<dbReference type="AlphaFoldDB" id="D5RTV3"/>
<feature type="non-terminal residue" evidence="1">
    <location>
        <position position="1"/>
    </location>
</feature>
<keyword evidence="2" id="KW-1185">Reference proteome</keyword>
<proteinExistence type="predicted"/>
<feature type="non-terminal residue" evidence="1">
    <location>
        <position position="238"/>
    </location>
</feature>
<dbReference type="SUPFAM" id="SSF56317">
    <property type="entry name" value="Carbon-nitrogen hydrolase"/>
    <property type="match status" value="1"/>
</dbReference>
<dbReference type="EMBL" id="ADVL01000852">
    <property type="protein sequence ID" value="EFH09266.1"/>
    <property type="molecule type" value="Genomic_DNA"/>
</dbReference>
<protein>
    <submittedName>
        <fullName evidence="1">NH(3)-dependent NAD+ synthetase family protein</fullName>
    </submittedName>
</protein>
<accession>D5RTV3</accession>
<reference evidence="1 2" key="1">
    <citation type="submission" date="2010-04" db="EMBL/GenBank/DDBJ databases">
        <authorList>
            <person name="Qin X."/>
            <person name="Bachman B."/>
            <person name="Battles P."/>
            <person name="Bell A."/>
            <person name="Bess C."/>
            <person name="Bickham C."/>
            <person name="Chaboub L."/>
            <person name="Chen D."/>
            <person name="Coyle M."/>
            <person name="Deiros D.R."/>
            <person name="Dinh H."/>
            <person name="Forbes L."/>
            <person name="Fowler G."/>
            <person name="Francisco L."/>
            <person name="Fu Q."/>
            <person name="Gubbala S."/>
            <person name="Hale W."/>
            <person name="Han Y."/>
            <person name="Hemphill L."/>
            <person name="Highlander S.K."/>
            <person name="Hirani K."/>
            <person name="Hogues M."/>
            <person name="Jackson L."/>
            <person name="Jakkamsetti A."/>
            <person name="Javaid M."/>
            <person name="Jiang H."/>
            <person name="Korchina V."/>
            <person name="Kovar C."/>
            <person name="Lara F."/>
            <person name="Lee S."/>
            <person name="Mata R."/>
            <person name="Mathew T."/>
            <person name="Moen C."/>
            <person name="Morales K."/>
            <person name="Munidasa M."/>
            <person name="Nazareth L."/>
            <person name="Ngo R."/>
            <person name="Nguyen L."/>
            <person name="Okwuonu G."/>
            <person name="Ongeri F."/>
            <person name="Patil S."/>
            <person name="Petrosino J."/>
            <person name="Pham C."/>
            <person name="Pham P."/>
            <person name="Pu L.-L."/>
            <person name="Puazo M."/>
            <person name="Raj R."/>
            <person name="Reid J."/>
            <person name="Rouhana J."/>
            <person name="Saada N."/>
            <person name="Shang Y."/>
            <person name="Simmons D."/>
            <person name="Thornton R."/>
            <person name="Warren J."/>
            <person name="Weissenberger G."/>
            <person name="Zhang J."/>
            <person name="Zhang L."/>
            <person name="Zhou C."/>
            <person name="Zhu D."/>
            <person name="Muzny D."/>
            <person name="Worley K."/>
            <person name="Gibbs R."/>
        </authorList>
    </citation>
    <scope>NUCLEOTIDE SEQUENCE [LARGE SCALE GENOMIC DNA]</scope>
    <source>
        <strain evidence="1 2">ATCC 49957</strain>
    </source>
</reference>
<name>D5RTV3_9PROT</name>
<evidence type="ECO:0000313" key="1">
    <source>
        <dbReference type="EMBL" id="EFH09266.1"/>
    </source>
</evidence>